<evidence type="ECO:0000259" key="2">
    <source>
        <dbReference type="Pfam" id="PF12550"/>
    </source>
</evidence>
<gene>
    <name evidence="4" type="ORF">D9615_004050</name>
</gene>
<name>A0A8H5HD21_9AGAR</name>
<feature type="compositionally biased region" description="Polar residues" evidence="1">
    <location>
        <begin position="30"/>
        <end position="53"/>
    </location>
</feature>
<dbReference type="Pfam" id="PF16787">
    <property type="entry name" value="NDC10_II"/>
    <property type="match status" value="1"/>
</dbReference>
<comment type="caution">
    <text evidence="4">The sequence shown here is derived from an EMBL/GenBank/DDBJ whole genome shotgun (WGS) entry which is preliminary data.</text>
</comment>
<feature type="region of interest" description="Disordered" evidence="1">
    <location>
        <begin position="201"/>
        <end position="224"/>
    </location>
</feature>
<feature type="domain" description="Ndc10" evidence="3">
    <location>
        <begin position="271"/>
        <end position="580"/>
    </location>
</feature>
<evidence type="ECO:0000313" key="4">
    <source>
        <dbReference type="EMBL" id="KAF5381019.1"/>
    </source>
</evidence>
<dbReference type="Pfam" id="PF12550">
    <property type="entry name" value="GCR1_C"/>
    <property type="match status" value="1"/>
</dbReference>
<dbReference type="InterPro" id="IPR038279">
    <property type="entry name" value="Ndc10_dom2_sf"/>
</dbReference>
<sequence>MLSPSTPRKRRHNVIAGHPPSPLALKRQRLSVSASDTADPSPEPQTGNHNTRAVTDVDEILYSFQDPEDDNKSKAALSCVQVTDLTIGDSIAVMDLETHRNRLATRDRIICDKGTGDAYPRHVRSYQKFMAQDQAMRVQANPFWKVIDAHPITATKVAAFLEYETTRPKQTSDGKDIPGTRLGPDAIKQCVSALESYRYHHKGSDPRYKSDPEAQQPLRNDERITTYEKSAYATEPERLAESQVLKAKGVTSDTYTEDELSRASMSLLQSSHKTIHQVHLSLRDRAMLLVSTSTAYRGDNLRRLLLSDLGFRFVPMVDVSLDTRVMAAIFRSNEGKTNTTGRIDEQGTFRHRAPELCAVGALGFYLFSQYHLVTTDVPRFEPDFTHPQAGEFGYREWYTTLLFPGAKGKEMTYENHNKRMTAIKKLNNIETTKVTHGGRAFFALYTREHGANKDETKHGGAWNCSDAFGKSYDRALPVEALLAASGFNGKKQESYFIARDQLKPSTALCKSLFSWVEPELAALEGRNHAFGKAALDKTLHSFLNLLKLLRVVILQDAAVLSIKYPHCPLWRHAPFSLPEFRVFAAAASSVIHRAEEEACHRLKNLPEAVAASFRGMVTTACLQQEKTRNEIHEDNARLSAKLQNIEEQLGTILDSTSKVPKQRKAKQKAHAATTTPSLSQPPAEIFTPPPLPLIVPSAPPPHPHPDDLPDELSVDPDSSQNIYPARTFPISQDPTTRDAQLAFIANLESKFSRDRLAKHQFEWIISSRRSQGNEFLPRYTFWTPKGQNVYPSVREIWSEYKFGMDGHLSISELNAGWDARWRSQGPARTEMSRRNKIIGLIEDLSKNSNWHPDLALQYLETKYPIPTHTIPYLRTTRAFIDRLQKQDKELRTEILEGSKTFCS</sequence>
<dbReference type="GO" id="GO:0003677">
    <property type="term" value="F:DNA binding"/>
    <property type="evidence" value="ECO:0007669"/>
    <property type="project" value="InterPro"/>
</dbReference>
<dbReference type="AlphaFoldDB" id="A0A8H5HD21"/>
<evidence type="ECO:0000256" key="1">
    <source>
        <dbReference type="SAM" id="MobiDB-lite"/>
    </source>
</evidence>
<dbReference type="OrthoDB" id="3065555at2759"/>
<feature type="compositionally biased region" description="Pro residues" evidence="1">
    <location>
        <begin position="687"/>
        <end position="702"/>
    </location>
</feature>
<dbReference type="Gene3D" id="1.10.443.20">
    <property type="entry name" value="Centromere DNA-binding protein complex CBF3 subunit, domain 2"/>
    <property type="match status" value="1"/>
</dbReference>
<feature type="region of interest" description="Disordered" evidence="1">
    <location>
        <begin position="1"/>
        <end position="54"/>
    </location>
</feature>
<protein>
    <submittedName>
        <fullName evidence="4">Uncharacterized protein</fullName>
    </submittedName>
</protein>
<reference evidence="4 5" key="1">
    <citation type="journal article" date="2020" name="ISME J.">
        <title>Uncovering the hidden diversity of litter-decomposition mechanisms in mushroom-forming fungi.</title>
        <authorList>
            <person name="Floudas D."/>
            <person name="Bentzer J."/>
            <person name="Ahren D."/>
            <person name="Johansson T."/>
            <person name="Persson P."/>
            <person name="Tunlid A."/>
        </authorList>
    </citation>
    <scope>NUCLEOTIDE SEQUENCE [LARGE SCALE GENOMIC DNA]</scope>
    <source>
        <strain evidence="4 5">CBS 661.87</strain>
    </source>
</reference>
<feature type="compositionally biased region" description="Basic residues" evidence="1">
    <location>
        <begin position="660"/>
        <end position="669"/>
    </location>
</feature>
<keyword evidence="5" id="KW-1185">Reference proteome</keyword>
<organism evidence="4 5">
    <name type="scientific">Tricholomella constricta</name>
    <dbReference type="NCBI Taxonomy" id="117010"/>
    <lineage>
        <taxon>Eukaryota</taxon>
        <taxon>Fungi</taxon>
        <taxon>Dikarya</taxon>
        <taxon>Basidiomycota</taxon>
        <taxon>Agaricomycotina</taxon>
        <taxon>Agaricomycetes</taxon>
        <taxon>Agaricomycetidae</taxon>
        <taxon>Agaricales</taxon>
        <taxon>Tricholomatineae</taxon>
        <taxon>Lyophyllaceae</taxon>
        <taxon>Tricholomella</taxon>
    </lineage>
</organism>
<feature type="compositionally biased region" description="Basic and acidic residues" evidence="1">
    <location>
        <begin position="202"/>
        <end position="212"/>
    </location>
</feature>
<dbReference type="EMBL" id="JAACJP010000012">
    <property type="protein sequence ID" value="KAF5381019.1"/>
    <property type="molecule type" value="Genomic_DNA"/>
</dbReference>
<accession>A0A8H5HD21</accession>
<evidence type="ECO:0000313" key="5">
    <source>
        <dbReference type="Proteomes" id="UP000565441"/>
    </source>
</evidence>
<dbReference type="Proteomes" id="UP000565441">
    <property type="component" value="Unassembled WGS sequence"/>
</dbReference>
<dbReference type="InterPro" id="IPR031872">
    <property type="entry name" value="NDC10_II"/>
</dbReference>
<proteinExistence type="predicted"/>
<evidence type="ECO:0000259" key="3">
    <source>
        <dbReference type="Pfam" id="PF16787"/>
    </source>
</evidence>
<dbReference type="InterPro" id="IPR022210">
    <property type="entry name" value="TF_GCR1-like"/>
</dbReference>
<feature type="region of interest" description="Disordered" evidence="1">
    <location>
        <begin position="653"/>
        <end position="713"/>
    </location>
</feature>
<feature type="domain" description="Transcription activator GCR1-like" evidence="2">
    <location>
        <begin position="792"/>
        <end position="861"/>
    </location>
</feature>